<reference evidence="2 3" key="1">
    <citation type="journal article" date="2020" name="Biotechnol. Biofuels">
        <title>New insights from the biogas microbiome by comprehensive genome-resolved metagenomics of nearly 1600 species originating from multiple anaerobic digesters.</title>
        <authorList>
            <person name="Campanaro S."/>
            <person name="Treu L."/>
            <person name="Rodriguez-R L.M."/>
            <person name="Kovalovszki A."/>
            <person name="Ziels R.M."/>
            <person name="Maus I."/>
            <person name="Zhu X."/>
            <person name="Kougias P.G."/>
            <person name="Basile A."/>
            <person name="Luo G."/>
            <person name="Schluter A."/>
            <person name="Konstantinidis K.T."/>
            <person name="Angelidaki I."/>
        </authorList>
    </citation>
    <scope>NUCLEOTIDE SEQUENCE [LARGE SCALE GENOMIC DNA]</scope>
    <source>
        <strain evidence="2">AS23ysBPME_34</strain>
    </source>
</reference>
<name>A0A7X8C5H6_9LACT</name>
<dbReference type="AlphaFoldDB" id="A0A7X8C5H6"/>
<dbReference type="EMBL" id="JAAYSM010000376">
    <property type="protein sequence ID" value="NLJ19252.1"/>
    <property type="molecule type" value="Genomic_DNA"/>
</dbReference>
<comment type="caution">
    <text evidence="2">The sequence shown here is derived from an EMBL/GenBank/DDBJ whole genome shotgun (WGS) entry which is preliminary data.</text>
</comment>
<protein>
    <submittedName>
        <fullName evidence="2">Transposase</fullName>
    </submittedName>
</protein>
<keyword evidence="1" id="KW-0175">Coiled coil</keyword>
<gene>
    <name evidence="2" type="ORF">GX355_10395</name>
</gene>
<organism evidence="2 3">
    <name type="scientific">Globicatella sulfidifaciens</name>
    <dbReference type="NCBI Taxonomy" id="136093"/>
    <lineage>
        <taxon>Bacteria</taxon>
        <taxon>Bacillati</taxon>
        <taxon>Bacillota</taxon>
        <taxon>Bacilli</taxon>
        <taxon>Lactobacillales</taxon>
        <taxon>Aerococcaceae</taxon>
        <taxon>Globicatella</taxon>
    </lineage>
</organism>
<evidence type="ECO:0000256" key="1">
    <source>
        <dbReference type="SAM" id="Coils"/>
    </source>
</evidence>
<accession>A0A7X8C5H6</accession>
<feature type="coiled-coil region" evidence="1">
    <location>
        <begin position="31"/>
        <end position="58"/>
    </location>
</feature>
<evidence type="ECO:0000313" key="3">
    <source>
        <dbReference type="Proteomes" id="UP000541058"/>
    </source>
</evidence>
<dbReference type="Proteomes" id="UP000541058">
    <property type="component" value="Unassembled WGS sequence"/>
</dbReference>
<sequence>MYVEEIKEWKEQCLSANTTRNADPDKLKNSLKEEQIKNKALQKELRRKEKALAETAALLVLRKKAQAIWGDNEDE</sequence>
<evidence type="ECO:0000313" key="2">
    <source>
        <dbReference type="EMBL" id="NLJ19252.1"/>
    </source>
</evidence>
<proteinExistence type="predicted"/>